<dbReference type="Proteomes" id="UP000448038">
    <property type="component" value="Unassembled WGS sequence"/>
</dbReference>
<feature type="signal peptide" evidence="1">
    <location>
        <begin position="1"/>
        <end position="37"/>
    </location>
</feature>
<evidence type="ECO:0000256" key="1">
    <source>
        <dbReference type="SAM" id="SignalP"/>
    </source>
</evidence>
<comment type="caution">
    <text evidence="2">The sequence shown here is derived from an EMBL/GenBank/DDBJ whole genome shotgun (WGS) entry which is preliminary data.</text>
</comment>
<dbReference type="Pfam" id="PF11777">
    <property type="entry name" value="DUF3316"/>
    <property type="match status" value="1"/>
</dbReference>
<accession>A0A844P1U9</accession>
<gene>
    <name evidence="2" type="ORF">GNP88_09000</name>
</gene>
<dbReference type="AlphaFoldDB" id="A0A844P1U9"/>
<proteinExistence type="predicted"/>
<sequence length="141" mass="15697">MMNLLKQKKLIKESIMKSFKSLALTTLIIVASSSAMANPVITSGNYISKSNSTVIHTDSVSTKQAAYKQALTTLNQLDESTPKELKKALKITSFESTTTQSISLDEDSYITVRETMNIQGKIQYTGLIHANYHYLERNSND</sequence>
<evidence type="ECO:0000313" key="2">
    <source>
        <dbReference type="EMBL" id="MUK49310.1"/>
    </source>
</evidence>
<organism evidence="2 3">
    <name type="scientific">Aliivibrio fischeri</name>
    <name type="common">Vibrio fischeri</name>
    <dbReference type="NCBI Taxonomy" id="668"/>
    <lineage>
        <taxon>Bacteria</taxon>
        <taxon>Pseudomonadati</taxon>
        <taxon>Pseudomonadota</taxon>
        <taxon>Gammaproteobacteria</taxon>
        <taxon>Vibrionales</taxon>
        <taxon>Vibrionaceae</taxon>
        <taxon>Aliivibrio</taxon>
    </lineage>
</organism>
<evidence type="ECO:0000313" key="3">
    <source>
        <dbReference type="Proteomes" id="UP000448038"/>
    </source>
</evidence>
<name>A0A844P1U9_ALIFS</name>
<dbReference type="InterPro" id="IPR016879">
    <property type="entry name" value="UCP028299"/>
</dbReference>
<protein>
    <submittedName>
        <fullName evidence="2">DUF3316 domain-containing protein</fullName>
    </submittedName>
</protein>
<keyword evidence="1" id="KW-0732">Signal</keyword>
<feature type="chain" id="PRO_5032635322" evidence="1">
    <location>
        <begin position="38"/>
        <end position="141"/>
    </location>
</feature>
<reference evidence="2 3" key="1">
    <citation type="submission" date="2019-11" db="EMBL/GenBank/DDBJ databases">
        <title>Using colonization assays and comparative genomics to discover symbiosis behaviors and factors in Vibrio fischeri.</title>
        <authorList>
            <person name="Bongrand C."/>
            <person name="Moriano-Gutierrez S."/>
            <person name="Arevalo P."/>
            <person name="Mcfall-Ngai M."/>
            <person name="Visick K."/>
            <person name="Polz M.F."/>
            <person name="Ruby E.G."/>
        </authorList>
    </citation>
    <scope>NUCLEOTIDE SEQUENCE [LARGE SCALE GENOMIC DNA]</scope>
    <source>
        <strain evidence="3">emors.4.1</strain>
    </source>
</reference>
<dbReference type="EMBL" id="WOBN01000014">
    <property type="protein sequence ID" value="MUK49310.1"/>
    <property type="molecule type" value="Genomic_DNA"/>
</dbReference>
<dbReference type="PIRSF" id="PIRSF028299">
    <property type="entry name" value="UCP028299"/>
    <property type="match status" value="1"/>
</dbReference>